<feature type="region of interest" description="Disordered" evidence="1">
    <location>
        <begin position="411"/>
        <end position="466"/>
    </location>
</feature>
<dbReference type="OrthoDB" id="3870679at2759"/>
<feature type="compositionally biased region" description="Pro residues" evidence="1">
    <location>
        <begin position="932"/>
        <end position="941"/>
    </location>
</feature>
<feature type="compositionally biased region" description="Low complexity" evidence="1">
    <location>
        <begin position="110"/>
        <end position="125"/>
    </location>
</feature>
<sequence>MLSSTETVLPPATQSGGGGRGLYFDPPAFDSSSLTINSTGRKSLRRHKNLPHPRNHISKTFSAHNAAQAPQAFSESKLSWSDSSSQLSSPPSQSRRSGVPDLPPTPPALPRTSTSSQSTTTHSVPPSSPTCVATPVQSASTLSAARILPGTPPNQRSPPTPDVTPPHQARRPKAFRPLLLADRAFSKATTADSRTASFKTAREDPYSSDEDRKSMSRPTAASRQSSQNTVRQPSGSQKSQARSIGLGLGLESDENLTPRTKQEFFTFDGAWDTGSASNNEVELEWDDNLMRNVTVRKRRRQTIMSGEHASRDKGAEVLEDTTITPTNATKALRSMPLHEGLRVCSSPVGTSDRGHRWNSAATVESPNLSDVRRFSGVSTRSTMSTVVEAILVETPHQRPRTLRHVKKHLALRESRFGSSPTSSTTNSAGISEAGLRRRPRAGVESGRTDSYASSATVNSLASRKARRDVWKTGAIPVVVIPNRKTSMKSAGTPSLRSTSSRRSQRSNSLSPVPTSKQPREKQTPPRVDRGPQRGRARSTSASDASLSGDQRTADYPPIVPLRTSSLSAPTSRNNSRNNSRANSLTGSHPGSLTAESLKLHNALQAAQDQQTKDQPPPPVAVEHAPDVPEVEYIPAENDHPDPNRLQPTTSAELHKDKDTHDHKLLVDHNGDPFFGKRLTTHNTPFSIASIETAGTHHSAAEVSEALAVNIYPHKNQSLLVVNHLSKAFEANEPQEEKHNGTDAIEKKPVTAPEGPSITTTGPNGEPVTPPQPDFSLNDVDSPLRNPRAPPEPPAIKLTPATPSGLTPAADKMKMMGNYFESTNVERKPSLVRRAFSLRKNSDTGILRQKILSRTLSLTRNVRKETAENPAMEHGADAIRHQYPTIEDPPAEEEKLHPFWRPASLQLHFDPEQEDWVHDIPGQDDEGYRYPAPDSPRPPPPRRSLSARMKHTFAILPITSDDHYTSSDDRGPERRTIQRTTSGNLRVTRQRDTTTTGQDQSPSQRRRRHTDAGQDQERPSTAPTARHGHRAWGEEKRVDANGHRFFPGWQDKIGQIGIQGLQRRFSEKRRLKRSEELRQKISGPREVRDDLGEVIKRHSYKGPSYQTGYVRSSNRVEDDGTARAPRVQVQV</sequence>
<dbReference type="InParanoid" id="W3WM96"/>
<dbReference type="AlphaFoldDB" id="W3WM96"/>
<protein>
    <submittedName>
        <fullName evidence="2">Uncharacterized protein</fullName>
    </submittedName>
</protein>
<evidence type="ECO:0000313" key="2">
    <source>
        <dbReference type="EMBL" id="ETS74884.1"/>
    </source>
</evidence>
<feature type="compositionally biased region" description="Low complexity" evidence="1">
    <location>
        <begin position="494"/>
        <end position="510"/>
    </location>
</feature>
<dbReference type="OMA" id="DERTMDY"/>
<feature type="compositionally biased region" description="Polar residues" evidence="1">
    <location>
        <begin position="30"/>
        <end position="41"/>
    </location>
</feature>
<dbReference type="HOGENOM" id="CLU_006594_0_0_1"/>
<feature type="compositionally biased region" description="Polar residues" evidence="1">
    <location>
        <begin position="584"/>
        <end position="594"/>
    </location>
</feature>
<dbReference type="RefSeq" id="XP_007840140.1">
    <property type="nucleotide sequence ID" value="XM_007841949.1"/>
</dbReference>
<feature type="region of interest" description="Disordered" evidence="1">
    <location>
        <begin position="915"/>
        <end position="1037"/>
    </location>
</feature>
<evidence type="ECO:0000256" key="1">
    <source>
        <dbReference type="SAM" id="MobiDB-lite"/>
    </source>
</evidence>
<feature type="compositionally biased region" description="Basic and acidic residues" evidence="1">
    <location>
        <begin position="959"/>
        <end position="975"/>
    </location>
</feature>
<dbReference type="KEGG" id="pfy:PFICI_13368"/>
<feature type="compositionally biased region" description="Low complexity" evidence="1">
    <location>
        <begin position="604"/>
        <end position="613"/>
    </location>
</feature>
<feature type="region of interest" description="Disordered" evidence="1">
    <location>
        <begin position="1"/>
        <end position="243"/>
    </location>
</feature>
<feature type="compositionally biased region" description="Low complexity" evidence="1">
    <location>
        <begin position="74"/>
        <end position="97"/>
    </location>
</feature>
<organism evidence="2 3">
    <name type="scientific">Pestalotiopsis fici (strain W106-1 / CGMCC3.15140)</name>
    <dbReference type="NCBI Taxonomy" id="1229662"/>
    <lineage>
        <taxon>Eukaryota</taxon>
        <taxon>Fungi</taxon>
        <taxon>Dikarya</taxon>
        <taxon>Ascomycota</taxon>
        <taxon>Pezizomycotina</taxon>
        <taxon>Sordariomycetes</taxon>
        <taxon>Xylariomycetidae</taxon>
        <taxon>Amphisphaeriales</taxon>
        <taxon>Sporocadaceae</taxon>
        <taxon>Pestalotiopsis</taxon>
    </lineage>
</organism>
<feature type="compositionally biased region" description="Polar residues" evidence="1">
    <location>
        <begin position="187"/>
        <end position="198"/>
    </location>
</feature>
<dbReference type="EMBL" id="KI912119">
    <property type="protein sequence ID" value="ETS74884.1"/>
    <property type="molecule type" value="Genomic_DNA"/>
</dbReference>
<evidence type="ECO:0000313" key="3">
    <source>
        <dbReference type="Proteomes" id="UP000030651"/>
    </source>
</evidence>
<feature type="compositionally biased region" description="Polar residues" evidence="1">
    <location>
        <begin position="216"/>
        <end position="242"/>
    </location>
</feature>
<feature type="compositionally biased region" description="Polar residues" evidence="1">
    <location>
        <begin position="977"/>
        <end position="986"/>
    </location>
</feature>
<feature type="compositionally biased region" description="Basic and acidic residues" evidence="1">
    <location>
        <begin position="734"/>
        <end position="748"/>
    </location>
</feature>
<feature type="compositionally biased region" description="Basic residues" evidence="1">
    <location>
        <begin position="42"/>
        <end position="57"/>
    </location>
</feature>
<feature type="compositionally biased region" description="Pro residues" evidence="1">
    <location>
        <begin position="150"/>
        <end position="164"/>
    </location>
</feature>
<proteinExistence type="predicted"/>
<reference evidence="3" key="1">
    <citation type="journal article" date="2015" name="BMC Genomics">
        <title>Genomic and transcriptomic analysis of the endophytic fungus Pestalotiopsis fici reveals its lifestyle and high potential for synthesis of natural products.</title>
        <authorList>
            <person name="Wang X."/>
            <person name="Zhang X."/>
            <person name="Liu L."/>
            <person name="Xiang M."/>
            <person name="Wang W."/>
            <person name="Sun X."/>
            <person name="Che Y."/>
            <person name="Guo L."/>
            <person name="Liu G."/>
            <person name="Guo L."/>
            <person name="Wang C."/>
            <person name="Yin W.B."/>
            <person name="Stadler M."/>
            <person name="Zhang X."/>
            <person name="Liu X."/>
        </authorList>
    </citation>
    <scope>NUCLEOTIDE SEQUENCE [LARGE SCALE GENOMIC DNA]</scope>
    <source>
        <strain evidence="3">W106-1 / CGMCC3.15140</strain>
    </source>
</reference>
<gene>
    <name evidence="2" type="ORF">PFICI_13368</name>
</gene>
<feature type="compositionally biased region" description="Polar residues" evidence="1">
    <location>
        <begin position="537"/>
        <end position="550"/>
    </location>
</feature>
<feature type="compositionally biased region" description="Basic and acidic residues" evidence="1">
    <location>
        <begin position="200"/>
        <end position="214"/>
    </location>
</feature>
<feature type="region of interest" description="Disordered" evidence="1">
    <location>
        <begin position="1102"/>
        <end position="1130"/>
    </location>
</feature>
<dbReference type="STRING" id="1229662.W3WM96"/>
<keyword evidence="3" id="KW-1185">Reference proteome</keyword>
<feature type="compositionally biased region" description="Polar residues" evidence="1">
    <location>
        <begin position="416"/>
        <end position="429"/>
    </location>
</feature>
<feature type="region of interest" description="Disordered" evidence="1">
    <location>
        <begin position="731"/>
        <end position="809"/>
    </location>
</feature>
<feature type="region of interest" description="Disordered" evidence="1">
    <location>
        <begin position="484"/>
        <end position="623"/>
    </location>
</feature>
<feature type="compositionally biased region" description="Basic and acidic residues" evidence="1">
    <location>
        <begin position="517"/>
        <end position="531"/>
    </location>
</feature>
<dbReference type="Proteomes" id="UP000030651">
    <property type="component" value="Unassembled WGS sequence"/>
</dbReference>
<dbReference type="GeneID" id="19278381"/>
<feature type="compositionally biased region" description="Polar residues" evidence="1">
    <location>
        <begin position="1103"/>
        <end position="1112"/>
    </location>
</feature>
<feature type="compositionally biased region" description="Low complexity" evidence="1">
    <location>
        <begin position="571"/>
        <end position="583"/>
    </location>
</feature>
<name>W3WM96_PESFW</name>
<feature type="compositionally biased region" description="Polar residues" evidence="1">
    <location>
        <begin position="448"/>
        <end position="461"/>
    </location>
</feature>
<accession>W3WM96</accession>
<dbReference type="eggNOG" id="ENOG502SN25">
    <property type="taxonomic scope" value="Eukaryota"/>
</dbReference>